<protein>
    <submittedName>
        <fullName evidence="1">Uncharacterized conserved protein YjgD, DUF1641 family</fullName>
    </submittedName>
</protein>
<evidence type="ECO:0000313" key="2">
    <source>
        <dbReference type="Proteomes" id="UP000186156"/>
    </source>
</evidence>
<reference evidence="2" key="1">
    <citation type="submission" date="2017-01" db="EMBL/GenBank/DDBJ databases">
        <authorList>
            <person name="Varghese N."/>
            <person name="Submissions S."/>
        </authorList>
    </citation>
    <scope>NUCLEOTIDE SEQUENCE [LARGE SCALE GENOMIC DNA]</scope>
    <source>
        <strain evidence="2">DSM 16176</strain>
    </source>
</reference>
<dbReference type="InterPro" id="IPR012440">
    <property type="entry name" value="DUF1641"/>
</dbReference>
<dbReference type="STRING" id="252246.SAMN05421799_102215"/>
<accession>A0A1N7KVM6</accession>
<dbReference type="EMBL" id="FTOO01000002">
    <property type="protein sequence ID" value="SIS65587.1"/>
    <property type="molecule type" value="Genomic_DNA"/>
</dbReference>
<dbReference type="PANTHER" id="PTHR38433:SF1">
    <property type="entry name" value="DUF1641 DOMAIN-CONTAINING PROTEIN"/>
    <property type="match status" value="1"/>
</dbReference>
<dbReference type="PANTHER" id="PTHR38433">
    <property type="match status" value="1"/>
</dbReference>
<sequence length="170" mass="18517">MAQPIRQIVHAPRDERREAKERVEQAVIDSADGIVDGLQLLKACEEKGLIPFVRALVEQGDDVLRVVVQAVSRKGVTDGLKNLIGAAQFLSVVPPEDMERVFHALARGLERATQQEANGRMGVYDVLKALRDPDVGRSLAMLFAFLKGMGSGLGDPDLAQPSHEDRGPEV</sequence>
<gene>
    <name evidence="1" type="ORF">SAMN05421799_102215</name>
</gene>
<evidence type="ECO:0000313" key="1">
    <source>
        <dbReference type="EMBL" id="SIS65587.1"/>
    </source>
</evidence>
<dbReference type="OrthoDB" id="147801at2"/>
<name>A0A1N7KVM6_9BACL</name>
<proteinExistence type="predicted"/>
<dbReference type="Proteomes" id="UP000186156">
    <property type="component" value="Unassembled WGS sequence"/>
</dbReference>
<dbReference type="AlphaFoldDB" id="A0A1N7KVM6"/>
<dbReference type="Pfam" id="PF07849">
    <property type="entry name" value="DUF1641"/>
    <property type="match status" value="1"/>
</dbReference>
<keyword evidence="2" id="KW-1185">Reference proteome</keyword>
<dbReference type="RefSeq" id="WP_076345085.1">
    <property type="nucleotide sequence ID" value="NZ_FTOO01000002.1"/>
</dbReference>
<organism evidence="1 2">
    <name type="scientific">Alicyclobacillus vulcanalis</name>
    <dbReference type="NCBI Taxonomy" id="252246"/>
    <lineage>
        <taxon>Bacteria</taxon>
        <taxon>Bacillati</taxon>
        <taxon>Bacillota</taxon>
        <taxon>Bacilli</taxon>
        <taxon>Bacillales</taxon>
        <taxon>Alicyclobacillaceae</taxon>
        <taxon>Alicyclobacillus</taxon>
    </lineage>
</organism>